<dbReference type="PATRIC" id="fig|345309.4.peg.476"/>
<dbReference type="Pfam" id="PF09286">
    <property type="entry name" value="Pro-kuma_activ"/>
    <property type="match status" value="1"/>
</dbReference>
<keyword evidence="6 9" id="KW-0720">Serine protease</keyword>
<keyword evidence="5 9" id="KW-0378">Hydrolase</keyword>
<keyword evidence="3" id="KW-0479">Metal-binding</keyword>
<dbReference type="Pfam" id="PF13517">
    <property type="entry name" value="FG-GAP_3"/>
    <property type="match status" value="1"/>
</dbReference>
<evidence type="ECO:0000256" key="7">
    <source>
        <dbReference type="ARBA" id="ARBA00022837"/>
    </source>
</evidence>
<dbReference type="GO" id="GO:0006508">
    <property type="term" value="P:proteolysis"/>
    <property type="evidence" value="ECO:0007669"/>
    <property type="project" value="UniProtKB-KW"/>
</dbReference>
<keyword evidence="13" id="KW-1185">Reference proteome</keyword>
<reference evidence="12 13" key="1">
    <citation type="submission" date="2015-03" db="EMBL/GenBank/DDBJ databases">
        <title>Draft genome sequence of Luteibacter yeojuensis strain SU11.</title>
        <authorList>
            <person name="Sulaiman J."/>
            <person name="Priya K."/>
            <person name="Chan K.-G."/>
        </authorList>
    </citation>
    <scope>NUCLEOTIDE SEQUENCE [LARGE SCALE GENOMIC DNA]</scope>
    <source>
        <strain evidence="12 13">SU11</strain>
    </source>
</reference>
<dbReference type="InterPro" id="IPR023828">
    <property type="entry name" value="Peptidase_S8_Ser-AS"/>
</dbReference>
<evidence type="ECO:0000256" key="4">
    <source>
        <dbReference type="ARBA" id="ARBA00022729"/>
    </source>
</evidence>
<dbReference type="InterPro" id="IPR013517">
    <property type="entry name" value="FG-GAP"/>
</dbReference>
<organism evidence="12 13">
    <name type="scientific">Luteibacter yeojuensis</name>
    <dbReference type="NCBI Taxonomy" id="345309"/>
    <lineage>
        <taxon>Bacteria</taxon>
        <taxon>Pseudomonadati</taxon>
        <taxon>Pseudomonadota</taxon>
        <taxon>Gammaproteobacteria</taxon>
        <taxon>Lysobacterales</taxon>
        <taxon>Rhodanobacteraceae</taxon>
        <taxon>Luteibacter</taxon>
    </lineage>
</organism>
<dbReference type="GO" id="GO:0046872">
    <property type="term" value="F:metal ion binding"/>
    <property type="evidence" value="ECO:0007669"/>
    <property type="project" value="UniProtKB-KW"/>
</dbReference>
<dbReference type="Pfam" id="PF01839">
    <property type="entry name" value="FG-GAP"/>
    <property type="match status" value="1"/>
</dbReference>
<proteinExistence type="predicted"/>
<evidence type="ECO:0000313" key="12">
    <source>
        <dbReference type="EMBL" id="KJV36109.1"/>
    </source>
</evidence>
<sequence length="1057" mass="109461">MSSTVAAADLGTSVKSMANPATPRLTANAGGASTSTLVGSHPRQAVAAKDAGVVPGSQAITNITLTLKRDADHEKAFRALLARQTNPASPDFHHWLTGKQLGDRFGPATKDIDTLRQWLQGQGITVDSVSQDRMTLSLSGSADAVSRAFATSLHSYTVDGGGTRFANTTDAHVPAAVAPLVQGVSLHNFFPTPQHTPIAKARLDAKRGKFTTAAADNPDFTVPPGTINTATSYDLVPADFNTVYNVNPLWQRPTPVRGAGQTVVVLERTNVLPADVAHFRAAFLPNNSKGTFSTVHPTGQESAPCTDPGLNGDEGEAALDAEWAGAAAPDADIVLASCADTGATFGPFIAAIRLLDTTTGLPPPIFSLSYGACESADSSDAYLADIIWSDAAAQGVSVYVSTGDGGSTQCDQNALFYSTGGAQINGLAASTSAVAIGGTDFNDLGKESTYWTSTNLPKYQSAVTYIPEMTWNNSCASSHLYTLLGYSDGITACNDSVGRGQDFLQVGGGGGGPSSLFTQPEAQIGIRGSINHTSRTIPDVSLFSANGLYGHALVFCMSDSDNGGTACDFRDPDSVFANSAGGTSFAAPAMAGVQALLNQVNGERVGNPLNAFYGIAARQYGTVGAPNTKVLTACNANTGNTIASSCVFNNVVEGDIVQPCGTGSPNCDTGTKLNNLVGIVEGGDTTTHTLVPAWKANVGYSLATGLGSINASNLADAVTAWSAPGKRHYAVPADFLSLNDLFANDGYSDFAYIDGGSFHSVSMKGAVDLYDQAAAIDPSLKVIGYGDVVPGLDALSLQSGEVLLMDGNHKLNVWVSTGGGGYFPFVVNRDVPATWTLLGVGVHDASGQQKLVWFDTATSQIVWWALDLDPVTQNDIIVTGQSYPKQGIAGGKPVLADVDGDGYTDIVWTRSNSNGTAVWVDDRRDGYVAHALPDHPAGAVLQGVGDVDGNGTTDLLWTNSAGTQLSWWTMQGFAVTGTKSQAIPAGATLAGIGDYDGDGVVDILWRGANNRIVDWQGTGSGFTAANVADAFGTPLTVAASAILPANRFQGSHRLAAK</sequence>
<keyword evidence="8" id="KW-0865">Zymogen</keyword>
<keyword evidence="4" id="KW-0732">Signal</keyword>
<evidence type="ECO:0000313" key="13">
    <source>
        <dbReference type="Proteomes" id="UP000033651"/>
    </source>
</evidence>
<evidence type="ECO:0000256" key="6">
    <source>
        <dbReference type="ARBA" id="ARBA00022825"/>
    </source>
</evidence>
<comment type="caution">
    <text evidence="12">The sequence shown here is derived from an EMBL/GenBank/DDBJ whole genome shotgun (WGS) entry which is preliminary data.</text>
</comment>
<evidence type="ECO:0000256" key="8">
    <source>
        <dbReference type="ARBA" id="ARBA00023145"/>
    </source>
</evidence>
<dbReference type="InterPro" id="IPR015366">
    <property type="entry name" value="S53_propep"/>
</dbReference>
<dbReference type="Gene3D" id="3.40.50.200">
    <property type="entry name" value="Peptidase S8/S53 domain"/>
    <property type="match status" value="1"/>
</dbReference>
<dbReference type="CDD" id="cd11377">
    <property type="entry name" value="Pro-peptidase_S53"/>
    <property type="match status" value="1"/>
</dbReference>
<keyword evidence="2 9" id="KW-0645">Protease</keyword>
<evidence type="ECO:0000256" key="2">
    <source>
        <dbReference type="ARBA" id="ARBA00022670"/>
    </source>
</evidence>
<evidence type="ECO:0000256" key="5">
    <source>
        <dbReference type="ARBA" id="ARBA00022801"/>
    </source>
</evidence>
<evidence type="ECO:0000256" key="9">
    <source>
        <dbReference type="PROSITE-ProRule" id="PRU01032"/>
    </source>
</evidence>
<protein>
    <recommendedName>
        <fullName evidence="11">Peptidase S53 domain-containing protein</fullName>
    </recommendedName>
</protein>
<gene>
    <name evidence="12" type="ORF">VI08_06445</name>
</gene>
<dbReference type="SUPFAM" id="SSF52743">
    <property type="entry name" value="Subtilisin-like"/>
    <property type="match status" value="1"/>
</dbReference>
<evidence type="ECO:0000259" key="11">
    <source>
        <dbReference type="PROSITE" id="PS51695"/>
    </source>
</evidence>
<dbReference type="GO" id="GO:0008240">
    <property type="term" value="F:tripeptidyl-peptidase activity"/>
    <property type="evidence" value="ECO:0007669"/>
    <property type="project" value="TreeGrafter"/>
</dbReference>
<dbReference type="Proteomes" id="UP000033651">
    <property type="component" value="Unassembled WGS sequence"/>
</dbReference>
<comment type="caution">
    <text evidence="9">Lacks conserved residue(s) required for the propagation of feature annotation.</text>
</comment>
<dbReference type="EMBL" id="JZRB01000013">
    <property type="protein sequence ID" value="KJV36109.1"/>
    <property type="molecule type" value="Genomic_DNA"/>
</dbReference>
<dbReference type="InterPro" id="IPR028994">
    <property type="entry name" value="Integrin_alpha_N"/>
</dbReference>
<feature type="active site" description="Charge relay system" evidence="9">
    <location>
        <position position="584"/>
    </location>
</feature>
<dbReference type="PANTHER" id="PTHR14218">
    <property type="entry name" value="PROTEASE S8 TRIPEPTIDYL PEPTIDASE I CLN2"/>
    <property type="match status" value="1"/>
</dbReference>
<dbReference type="SUPFAM" id="SSF54897">
    <property type="entry name" value="Protease propeptides/inhibitors"/>
    <property type="match status" value="1"/>
</dbReference>
<dbReference type="AlphaFoldDB" id="A0A0F3L184"/>
<feature type="active site" description="Charge relay system" evidence="9">
    <location>
        <position position="320"/>
    </location>
</feature>
<dbReference type="PROSITE" id="PS00138">
    <property type="entry name" value="SUBTILASE_SER"/>
    <property type="match status" value="1"/>
</dbReference>
<feature type="domain" description="Peptidase S53" evidence="11">
    <location>
        <begin position="234"/>
        <end position="721"/>
    </location>
</feature>
<evidence type="ECO:0000256" key="3">
    <source>
        <dbReference type="ARBA" id="ARBA00022723"/>
    </source>
</evidence>
<feature type="active site" description="Charge relay system" evidence="9">
    <location>
        <position position="316"/>
    </location>
</feature>
<name>A0A0F3L184_9GAMM</name>
<dbReference type="SMART" id="SM00944">
    <property type="entry name" value="Pro-kuma_activ"/>
    <property type="match status" value="1"/>
</dbReference>
<dbReference type="InterPro" id="IPR050819">
    <property type="entry name" value="Tripeptidyl-peptidase_I"/>
</dbReference>
<dbReference type="RefSeq" id="WP_045828735.1">
    <property type="nucleotide sequence ID" value="NZ_JZRB01000013.1"/>
</dbReference>
<accession>A0A0F3L184</accession>
<dbReference type="GO" id="GO:0004252">
    <property type="term" value="F:serine-type endopeptidase activity"/>
    <property type="evidence" value="ECO:0007669"/>
    <property type="project" value="UniProtKB-UniRule"/>
</dbReference>
<dbReference type="InterPro" id="IPR036852">
    <property type="entry name" value="Peptidase_S8/S53_dom_sf"/>
</dbReference>
<evidence type="ECO:0000256" key="1">
    <source>
        <dbReference type="ARBA" id="ARBA00001913"/>
    </source>
</evidence>
<dbReference type="InterPro" id="IPR030400">
    <property type="entry name" value="Sedolisin_dom"/>
</dbReference>
<keyword evidence="7" id="KW-0106">Calcium</keyword>
<feature type="region of interest" description="Disordered" evidence="10">
    <location>
        <begin position="16"/>
        <end position="36"/>
    </location>
</feature>
<dbReference type="PANTHER" id="PTHR14218:SF15">
    <property type="entry name" value="TRIPEPTIDYL-PEPTIDASE 1"/>
    <property type="match status" value="1"/>
</dbReference>
<evidence type="ECO:0000256" key="10">
    <source>
        <dbReference type="SAM" id="MobiDB-lite"/>
    </source>
</evidence>
<dbReference type="PROSITE" id="PS51695">
    <property type="entry name" value="SEDOLISIN"/>
    <property type="match status" value="1"/>
</dbReference>
<dbReference type="SUPFAM" id="SSF69318">
    <property type="entry name" value="Integrin alpha N-terminal domain"/>
    <property type="match status" value="1"/>
</dbReference>
<comment type="cofactor">
    <cofactor evidence="1">
        <name>Ca(2+)</name>
        <dbReference type="ChEBI" id="CHEBI:29108"/>
    </cofactor>
</comment>